<evidence type="ECO:0008006" key="5">
    <source>
        <dbReference type="Google" id="ProtNLM"/>
    </source>
</evidence>
<organism evidence="3 4">
    <name type="scientific">Nonomuraea dietziae</name>
    <dbReference type="NCBI Taxonomy" id="65515"/>
    <lineage>
        <taxon>Bacteria</taxon>
        <taxon>Bacillati</taxon>
        <taxon>Actinomycetota</taxon>
        <taxon>Actinomycetes</taxon>
        <taxon>Streptosporangiales</taxon>
        <taxon>Streptosporangiaceae</taxon>
        <taxon>Nonomuraea</taxon>
    </lineage>
</organism>
<keyword evidence="2" id="KW-0732">Signal</keyword>
<dbReference type="RefSeq" id="WP_183652194.1">
    <property type="nucleotide sequence ID" value="NZ_BAAAXX010000075.1"/>
</dbReference>
<gene>
    <name evidence="3" type="ORF">FHR33_005076</name>
</gene>
<feature type="signal peptide" evidence="2">
    <location>
        <begin position="1"/>
        <end position="22"/>
    </location>
</feature>
<evidence type="ECO:0000256" key="1">
    <source>
        <dbReference type="SAM" id="MobiDB-lite"/>
    </source>
</evidence>
<evidence type="ECO:0000313" key="3">
    <source>
        <dbReference type="EMBL" id="MBB3729216.1"/>
    </source>
</evidence>
<reference evidence="3 4" key="1">
    <citation type="submission" date="2020-08" db="EMBL/GenBank/DDBJ databases">
        <title>Sequencing the genomes of 1000 actinobacteria strains.</title>
        <authorList>
            <person name="Klenk H.-P."/>
        </authorList>
    </citation>
    <scope>NUCLEOTIDE SEQUENCE [LARGE SCALE GENOMIC DNA]</scope>
    <source>
        <strain evidence="3 4">DSM 44320</strain>
    </source>
</reference>
<feature type="compositionally biased region" description="Low complexity" evidence="1">
    <location>
        <begin position="75"/>
        <end position="87"/>
    </location>
</feature>
<comment type="caution">
    <text evidence="3">The sequence shown here is derived from an EMBL/GenBank/DDBJ whole genome shotgun (WGS) entry which is preliminary data.</text>
</comment>
<evidence type="ECO:0000313" key="4">
    <source>
        <dbReference type="Proteomes" id="UP000579945"/>
    </source>
</evidence>
<feature type="region of interest" description="Disordered" evidence="1">
    <location>
        <begin position="56"/>
        <end position="120"/>
    </location>
</feature>
<protein>
    <recommendedName>
        <fullName evidence="5">Secreted protein</fullName>
    </recommendedName>
</protein>
<accession>A0A7W5Y959</accession>
<dbReference type="AlphaFoldDB" id="A0A7W5Y959"/>
<feature type="compositionally biased region" description="Pro residues" evidence="1">
    <location>
        <begin position="101"/>
        <end position="111"/>
    </location>
</feature>
<sequence>MSKQLTFTIACAAVLSAVIPGAAGYFSARLDAVEAAEQRVSALHQRLATKVAKISLPRPCGPGGETRTKPEREPVPAAFVPAPETPTSPRNRWPRQDQPVVPAPEWNPTPITPADAAGED</sequence>
<dbReference type="Proteomes" id="UP000579945">
    <property type="component" value="Unassembled WGS sequence"/>
</dbReference>
<dbReference type="EMBL" id="JACIBV010000001">
    <property type="protein sequence ID" value="MBB3729216.1"/>
    <property type="molecule type" value="Genomic_DNA"/>
</dbReference>
<dbReference type="GeneID" id="95391409"/>
<feature type="chain" id="PRO_5031139628" description="Secreted protein" evidence="2">
    <location>
        <begin position="23"/>
        <end position="120"/>
    </location>
</feature>
<proteinExistence type="predicted"/>
<keyword evidence="4" id="KW-1185">Reference proteome</keyword>
<evidence type="ECO:0000256" key="2">
    <source>
        <dbReference type="SAM" id="SignalP"/>
    </source>
</evidence>
<name>A0A7W5Y959_9ACTN</name>